<dbReference type="Proteomes" id="UP000679179">
    <property type="component" value="Unassembled WGS sequence"/>
</dbReference>
<dbReference type="Pfam" id="PF22617">
    <property type="entry name" value="HCS_D2"/>
    <property type="match status" value="1"/>
</dbReference>
<protein>
    <submittedName>
        <fullName evidence="3">Homocitrate synthase</fullName>
    </submittedName>
</protein>
<keyword evidence="1" id="KW-0808">Transferase</keyword>
<name>A0A919VDH9_9CLOT</name>
<dbReference type="GO" id="GO:0016740">
    <property type="term" value="F:transferase activity"/>
    <property type="evidence" value="ECO:0007669"/>
    <property type="project" value="UniProtKB-KW"/>
</dbReference>
<organism evidence="3 4">
    <name type="scientific">Clostridium polyendosporum</name>
    <dbReference type="NCBI Taxonomy" id="69208"/>
    <lineage>
        <taxon>Bacteria</taxon>
        <taxon>Bacillati</taxon>
        <taxon>Bacillota</taxon>
        <taxon>Clostridia</taxon>
        <taxon>Eubacteriales</taxon>
        <taxon>Clostridiaceae</taxon>
        <taxon>Clostridium</taxon>
    </lineage>
</organism>
<dbReference type="PANTHER" id="PTHR42880">
    <property type="entry name" value="HOMOCITRATE SYNTHASE"/>
    <property type="match status" value="1"/>
</dbReference>
<dbReference type="InterPro" id="IPR054691">
    <property type="entry name" value="LeuA/HCS_post-cat"/>
</dbReference>
<evidence type="ECO:0000313" key="3">
    <source>
        <dbReference type="EMBL" id="GIM28019.1"/>
    </source>
</evidence>
<evidence type="ECO:0000313" key="4">
    <source>
        <dbReference type="Proteomes" id="UP000679179"/>
    </source>
</evidence>
<gene>
    <name evidence="3" type="primary">nifV_2</name>
    <name evidence="3" type="ORF">CPJCM30710_06850</name>
</gene>
<comment type="caution">
    <text evidence="3">The sequence shown here is derived from an EMBL/GenBank/DDBJ whole genome shotgun (WGS) entry which is preliminary data.</text>
</comment>
<reference evidence="3" key="1">
    <citation type="submission" date="2021-03" db="EMBL/GenBank/DDBJ databases">
        <title>Taxonomic study of Clostridium polyendosporum from meadow-gley soil under rice.</title>
        <authorList>
            <person name="Kobayashi H."/>
            <person name="Tanizawa Y."/>
            <person name="Yagura M."/>
        </authorList>
    </citation>
    <scope>NUCLEOTIDE SEQUENCE</scope>
    <source>
        <strain evidence="3">JCM 30710</strain>
    </source>
</reference>
<dbReference type="RefSeq" id="WP_212902763.1">
    <property type="nucleotide sequence ID" value="NZ_BOPZ01000004.1"/>
</dbReference>
<dbReference type="PANTHER" id="PTHR42880:SF1">
    <property type="entry name" value="ISOPROPYLMALATE_HOMOCITRATE_CITRAMALATE SYNTHASE FAMILY PROTEIN"/>
    <property type="match status" value="1"/>
</dbReference>
<evidence type="ECO:0000256" key="1">
    <source>
        <dbReference type="ARBA" id="ARBA00022679"/>
    </source>
</evidence>
<keyword evidence="4" id="KW-1185">Reference proteome</keyword>
<accession>A0A919VDH9</accession>
<feature type="domain" description="2-isopropylmalate synthase/homocitrate synthase post-catalytic" evidence="2">
    <location>
        <begin position="246"/>
        <end position="320"/>
    </location>
</feature>
<dbReference type="AlphaFoldDB" id="A0A919VDH9"/>
<sequence>MSLYHNNRELKIIDATLPRNIQLKESMVSSFINLSKEIGVDLFLIDQNLLKKIKIEDHCKDFILYVKNIEEFNRGNRLGINKFMITYDAIVEDYLFYEKLVDIKETLILEIPLSILKRLDLNWLRTCIKAYSISSLVISHIDYYEFSHLPLMIEELRESLNVEVILFPTDRFSMGTAIVLEGAEVSDGIICGFNGGDYGMVSMEEALVGLKVINKFQLGGSIGRLSELKEIYENLMGVKVRKCKAVIGEEIFDFESGIHADGIAKDPHTYEPYEPGDVGMKRRLIIGKHSGTKSLKMKLIDLEIDYSPLDLSLVLETVREWSIKMRRGLNDGELLSLIKGMNIKSIGNR</sequence>
<evidence type="ECO:0000259" key="2">
    <source>
        <dbReference type="Pfam" id="PF22617"/>
    </source>
</evidence>
<dbReference type="Gene3D" id="1.10.238.260">
    <property type="match status" value="1"/>
</dbReference>
<dbReference type="EMBL" id="BOPZ01000004">
    <property type="protein sequence ID" value="GIM28019.1"/>
    <property type="molecule type" value="Genomic_DNA"/>
</dbReference>
<proteinExistence type="predicted"/>